<evidence type="ECO:0000313" key="4">
    <source>
        <dbReference type="WBParaSite" id="NBR_0001623401-mRNA-1"/>
    </source>
</evidence>
<feature type="region of interest" description="Disordered" evidence="1">
    <location>
        <begin position="1"/>
        <end position="108"/>
    </location>
</feature>
<reference evidence="4" key="1">
    <citation type="submission" date="2017-02" db="UniProtKB">
        <authorList>
            <consortium name="WormBaseParasite"/>
        </authorList>
    </citation>
    <scope>IDENTIFICATION</scope>
</reference>
<gene>
    <name evidence="2" type="ORF">NBR_LOCUS16235</name>
</gene>
<dbReference type="WBParaSite" id="NBR_0001623401-mRNA-1">
    <property type="protein sequence ID" value="NBR_0001623401-mRNA-1"/>
    <property type="gene ID" value="NBR_0001623401"/>
</dbReference>
<dbReference type="EMBL" id="UYSL01022103">
    <property type="protein sequence ID" value="VDL79830.1"/>
    <property type="molecule type" value="Genomic_DNA"/>
</dbReference>
<evidence type="ECO:0000313" key="2">
    <source>
        <dbReference type="EMBL" id="VDL79830.1"/>
    </source>
</evidence>
<proteinExistence type="predicted"/>
<evidence type="ECO:0000256" key="1">
    <source>
        <dbReference type="SAM" id="MobiDB-lite"/>
    </source>
</evidence>
<sequence>MVNLKKNALKRKSTKSNTGKTKKDSKKKEKKKKEVKKKAKKVEDESEEEESSSDEEGCENNRTVAMNPTNIPQSLRVPEKKVLQKRKSNCTATESELVYEENTGGGAA</sequence>
<feature type="compositionally biased region" description="Polar residues" evidence="1">
    <location>
        <begin position="60"/>
        <end position="73"/>
    </location>
</feature>
<feature type="compositionally biased region" description="Acidic residues" evidence="1">
    <location>
        <begin position="44"/>
        <end position="58"/>
    </location>
</feature>
<organism evidence="4">
    <name type="scientific">Nippostrongylus brasiliensis</name>
    <name type="common">Rat hookworm</name>
    <dbReference type="NCBI Taxonomy" id="27835"/>
    <lineage>
        <taxon>Eukaryota</taxon>
        <taxon>Metazoa</taxon>
        <taxon>Ecdysozoa</taxon>
        <taxon>Nematoda</taxon>
        <taxon>Chromadorea</taxon>
        <taxon>Rhabditida</taxon>
        <taxon>Rhabditina</taxon>
        <taxon>Rhabditomorpha</taxon>
        <taxon>Strongyloidea</taxon>
        <taxon>Heligmosomidae</taxon>
        <taxon>Nippostrongylus</taxon>
    </lineage>
</organism>
<accession>A0A0N4YHB0</accession>
<dbReference type="AlphaFoldDB" id="A0A0N4YHB0"/>
<keyword evidence="3" id="KW-1185">Reference proteome</keyword>
<protein>
    <submittedName>
        <fullName evidence="2 4">Uncharacterized protein</fullName>
    </submittedName>
</protein>
<evidence type="ECO:0000313" key="3">
    <source>
        <dbReference type="Proteomes" id="UP000271162"/>
    </source>
</evidence>
<feature type="compositionally biased region" description="Basic residues" evidence="1">
    <location>
        <begin position="23"/>
        <end position="40"/>
    </location>
</feature>
<name>A0A0N4YHB0_NIPBR</name>
<dbReference type="Proteomes" id="UP000271162">
    <property type="component" value="Unassembled WGS sequence"/>
</dbReference>
<reference evidence="2 3" key="2">
    <citation type="submission" date="2018-11" db="EMBL/GenBank/DDBJ databases">
        <authorList>
            <consortium name="Pathogen Informatics"/>
        </authorList>
    </citation>
    <scope>NUCLEOTIDE SEQUENCE [LARGE SCALE GENOMIC DNA]</scope>
</reference>